<feature type="transmembrane region" description="Helical" evidence="5">
    <location>
        <begin position="68"/>
        <end position="87"/>
    </location>
</feature>
<proteinExistence type="predicted"/>
<gene>
    <name evidence="6" type="ORF">A2Z22_04855</name>
</gene>
<dbReference type="EMBL" id="MGFS01000006">
    <property type="protein sequence ID" value="OGM11982.1"/>
    <property type="molecule type" value="Genomic_DNA"/>
</dbReference>
<evidence type="ECO:0000313" key="7">
    <source>
        <dbReference type="Proteomes" id="UP000177053"/>
    </source>
</evidence>
<dbReference type="AlphaFoldDB" id="A0A1F7XAD1"/>
<dbReference type="Proteomes" id="UP000177053">
    <property type="component" value="Unassembled WGS sequence"/>
</dbReference>
<comment type="caution">
    <text evidence="6">The sequence shown here is derived from an EMBL/GenBank/DDBJ whole genome shotgun (WGS) entry which is preliminary data.</text>
</comment>
<dbReference type="PANTHER" id="PTHR16950:SF16">
    <property type="entry name" value="ZINC TRANSPORTER ZIP13"/>
    <property type="match status" value="1"/>
</dbReference>
<dbReference type="GO" id="GO:0016020">
    <property type="term" value="C:membrane"/>
    <property type="evidence" value="ECO:0007669"/>
    <property type="project" value="UniProtKB-SubCell"/>
</dbReference>
<dbReference type="PANTHER" id="PTHR16950">
    <property type="entry name" value="ZINC TRANSPORTER SLC39A7 HISTIDINE-RICH MEMBRANE PROTEIN KE4"/>
    <property type="match status" value="1"/>
</dbReference>
<feature type="transmembrane region" description="Helical" evidence="5">
    <location>
        <begin position="35"/>
        <end position="56"/>
    </location>
</feature>
<feature type="transmembrane region" description="Helical" evidence="5">
    <location>
        <begin position="230"/>
        <end position="247"/>
    </location>
</feature>
<reference evidence="6 7" key="1">
    <citation type="journal article" date="2016" name="Nat. Commun.">
        <title>Thousands of microbial genomes shed light on interconnected biogeochemical processes in an aquifer system.</title>
        <authorList>
            <person name="Anantharaman K."/>
            <person name="Brown C.T."/>
            <person name="Hug L.A."/>
            <person name="Sharon I."/>
            <person name="Castelle C.J."/>
            <person name="Probst A.J."/>
            <person name="Thomas B.C."/>
            <person name="Singh A."/>
            <person name="Wilkins M.J."/>
            <person name="Karaoz U."/>
            <person name="Brodie E.L."/>
            <person name="Williams K.H."/>
            <person name="Hubbard S.S."/>
            <person name="Banfield J.F."/>
        </authorList>
    </citation>
    <scope>NUCLEOTIDE SEQUENCE [LARGE SCALE GENOMIC DNA]</scope>
</reference>
<feature type="transmembrane region" description="Helical" evidence="5">
    <location>
        <begin position="166"/>
        <end position="187"/>
    </location>
</feature>
<dbReference type="InterPro" id="IPR003689">
    <property type="entry name" value="ZIP"/>
</dbReference>
<sequence>MLNPFLEIILLTFIGSVAGLIGGVIFLIKKDWARALCGLAVPFAAGVLLSVSLLHLLPEANHEIGETAYLLVLVSLLASFLFEQYFAHLHHHEGRKRTTLEVSVPLVIFGDTIHNFIDGVTIAAAYFIEPTFGLVVALATFLHETPHEIGDFGVLISAGWSRRNTFLANLISACATFPGALFVYFFAQNTQHTLGILLAVSGGIFLYLGASDFLPDVGEEEEKVQTWKKITLLLLGAVIMYLLRFLTPNH</sequence>
<evidence type="ECO:0000256" key="1">
    <source>
        <dbReference type="ARBA" id="ARBA00004141"/>
    </source>
</evidence>
<keyword evidence="4 5" id="KW-0472">Membrane</keyword>
<dbReference type="Pfam" id="PF02535">
    <property type="entry name" value="Zip"/>
    <property type="match status" value="1"/>
</dbReference>
<comment type="subcellular location">
    <subcellularLocation>
        <location evidence="1">Membrane</location>
        <topology evidence="1">Multi-pass membrane protein</topology>
    </subcellularLocation>
</comment>
<keyword evidence="3 5" id="KW-1133">Transmembrane helix</keyword>
<protein>
    <recommendedName>
        <fullName evidence="8">ZIP zinc transporter</fullName>
    </recommendedName>
</protein>
<evidence type="ECO:0000256" key="5">
    <source>
        <dbReference type="SAM" id="Phobius"/>
    </source>
</evidence>
<evidence type="ECO:0000256" key="2">
    <source>
        <dbReference type="ARBA" id="ARBA00022692"/>
    </source>
</evidence>
<evidence type="ECO:0008006" key="8">
    <source>
        <dbReference type="Google" id="ProtNLM"/>
    </source>
</evidence>
<feature type="transmembrane region" description="Helical" evidence="5">
    <location>
        <begin position="193"/>
        <end position="210"/>
    </location>
</feature>
<keyword evidence="2 5" id="KW-0812">Transmembrane</keyword>
<evidence type="ECO:0000256" key="3">
    <source>
        <dbReference type="ARBA" id="ARBA00022989"/>
    </source>
</evidence>
<organism evidence="6 7">
    <name type="scientific">Candidatus Woesebacteria bacterium RBG_16_34_12</name>
    <dbReference type="NCBI Taxonomy" id="1802480"/>
    <lineage>
        <taxon>Bacteria</taxon>
        <taxon>Candidatus Woeseibacteriota</taxon>
    </lineage>
</organism>
<evidence type="ECO:0000313" key="6">
    <source>
        <dbReference type="EMBL" id="OGM11982.1"/>
    </source>
</evidence>
<feature type="transmembrane region" description="Helical" evidence="5">
    <location>
        <begin position="6"/>
        <end position="28"/>
    </location>
</feature>
<evidence type="ECO:0000256" key="4">
    <source>
        <dbReference type="ARBA" id="ARBA00023136"/>
    </source>
</evidence>
<dbReference type="GO" id="GO:0046873">
    <property type="term" value="F:metal ion transmembrane transporter activity"/>
    <property type="evidence" value="ECO:0007669"/>
    <property type="project" value="InterPro"/>
</dbReference>
<accession>A0A1F7XAD1</accession>
<name>A0A1F7XAD1_9BACT</name>